<dbReference type="VEuPathDB" id="FungiDB:TRICI_001435"/>
<evidence type="ECO:0000256" key="1">
    <source>
        <dbReference type="SAM" id="MobiDB-lite"/>
    </source>
</evidence>
<feature type="region of interest" description="Disordered" evidence="1">
    <location>
        <begin position="147"/>
        <end position="192"/>
    </location>
</feature>
<sequence>MHKSTKILSPGHKRENYRGEEIDAIFDWLETGNNFFEFYYNGKKSRTADLSEHMERCFGSAYSQDSLKHKLHNIKALYRWIEKYFVANAGPALDNDTPEEIVAKKERKMRGYIRFHKLETDFRQSVSTGSVIPGKYMKSNGFTPVPFKCEQSTNHEEGSTSSYSGSPLTDYTSRQHQHGHPPENGSLHDDRRLELEQKSASIRERRMELSEKRIKEAEKWEPIVQQLRDNIYKQLQEKNDDEFPQIPTGYLDLLKFVDSLYNC</sequence>
<dbReference type="EMBL" id="SWFS01000099">
    <property type="protein sequence ID" value="KAA8916440.1"/>
    <property type="molecule type" value="Genomic_DNA"/>
</dbReference>
<accession>A0A642V8J5</accession>
<evidence type="ECO:0000313" key="3">
    <source>
        <dbReference type="Proteomes" id="UP000761534"/>
    </source>
</evidence>
<gene>
    <name evidence="2" type="ORF">TRICI_001435</name>
</gene>
<dbReference type="AlphaFoldDB" id="A0A642V8J5"/>
<proteinExistence type="predicted"/>
<evidence type="ECO:0000313" key="2">
    <source>
        <dbReference type="EMBL" id="KAA8916440.1"/>
    </source>
</evidence>
<comment type="caution">
    <text evidence="2">The sequence shown here is derived from an EMBL/GenBank/DDBJ whole genome shotgun (WGS) entry which is preliminary data.</text>
</comment>
<name>A0A642V8J5_9ASCO</name>
<keyword evidence="3" id="KW-1185">Reference proteome</keyword>
<feature type="compositionally biased region" description="Polar residues" evidence="1">
    <location>
        <begin position="159"/>
        <end position="174"/>
    </location>
</feature>
<dbReference type="Proteomes" id="UP000761534">
    <property type="component" value="Unassembled WGS sequence"/>
</dbReference>
<protein>
    <submittedName>
        <fullName evidence="2">Uncharacterized protein</fullName>
    </submittedName>
</protein>
<organism evidence="2 3">
    <name type="scientific">Trichomonascus ciferrii</name>
    <dbReference type="NCBI Taxonomy" id="44093"/>
    <lineage>
        <taxon>Eukaryota</taxon>
        <taxon>Fungi</taxon>
        <taxon>Dikarya</taxon>
        <taxon>Ascomycota</taxon>
        <taxon>Saccharomycotina</taxon>
        <taxon>Dipodascomycetes</taxon>
        <taxon>Dipodascales</taxon>
        <taxon>Trichomonascaceae</taxon>
        <taxon>Trichomonascus</taxon>
        <taxon>Trichomonascus ciferrii complex</taxon>
    </lineage>
</organism>
<reference evidence="2" key="1">
    <citation type="journal article" date="2019" name="G3 (Bethesda)">
        <title>Genome Assemblies of Two Rare Opportunistic Yeast Pathogens: Diutina rugosa (syn. Candida rugosa) and Trichomonascus ciferrii (syn. Candida ciferrii).</title>
        <authorList>
            <person name="Mixao V."/>
            <person name="Saus E."/>
            <person name="Hansen A.P."/>
            <person name="Lass-Florl C."/>
            <person name="Gabaldon T."/>
        </authorList>
    </citation>
    <scope>NUCLEOTIDE SEQUENCE</scope>
    <source>
        <strain evidence="2">CBS 4856</strain>
    </source>
</reference>